<protein>
    <submittedName>
        <fullName evidence="1">Uncharacterized protein</fullName>
    </submittedName>
</protein>
<evidence type="ECO:0000313" key="2">
    <source>
        <dbReference type="Proteomes" id="UP001595997"/>
    </source>
</evidence>
<dbReference type="EMBL" id="JBHSFH010000004">
    <property type="protein sequence ID" value="MFC4494061.1"/>
    <property type="molecule type" value="Genomic_DNA"/>
</dbReference>
<gene>
    <name evidence="1" type="ORF">ACFPA8_07935</name>
</gene>
<sequence>MATQYPGWLAGQRITAARISASLPQFVYCETNLDRTTSTLSADPVLQFPLEANAVYVVEFCLFLGATATAQRPRTRWSAPTASDGLRGVFGPGSTATSDNNITARSGCHGMATIVEYGIRGANTNLQHITEAGTVFTTDAGTLALEWAQTTTSATFTRRGMASWGRCTRVG</sequence>
<comment type="caution">
    <text evidence="1">The sequence shown here is derived from an EMBL/GenBank/DDBJ whole genome shotgun (WGS) entry which is preliminary data.</text>
</comment>
<reference evidence="2" key="1">
    <citation type="journal article" date="2019" name="Int. J. Syst. Evol. Microbiol.">
        <title>The Global Catalogue of Microorganisms (GCM) 10K type strain sequencing project: providing services to taxonomists for standard genome sequencing and annotation.</title>
        <authorList>
            <consortium name="The Broad Institute Genomics Platform"/>
            <consortium name="The Broad Institute Genome Sequencing Center for Infectious Disease"/>
            <person name="Wu L."/>
            <person name="Ma J."/>
        </authorList>
    </citation>
    <scope>NUCLEOTIDE SEQUENCE [LARGE SCALE GENOMIC DNA]</scope>
    <source>
        <strain evidence="2">CGMCC 4.7357</strain>
    </source>
</reference>
<proteinExistence type="predicted"/>
<organism evidence="1 2">
    <name type="scientific">Streptomyces ovatisporus</name>
    <dbReference type="NCBI Taxonomy" id="1128682"/>
    <lineage>
        <taxon>Bacteria</taxon>
        <taxon>Bacillati</taxon>
        <taxon>Actinomycetota</taxon>
        <taxon>Actinomycetes</taxon>
        <taxon>Kitasatosporales</taxon>
        <taxon>Streptomycetaceae</taxon>
        <taxon>Streptomyces</taxon>
    </lineage>
</organism>
<accession>A0ABV9A577</accession>
<dbReference type="RefSeq" id="WP_386444333.1">
    <property type="nucleotide sequence ID" value="NZ_JBHSFH010000004.1"/>
</dbReference>
<dbReference type="Proteomes" id="UP001595997">
    <property type="component" value="Unassembled WGS sequence"/>
</dbReference>
<evidence type="ECO:0000313" key="1">
    <source>
        <dbReference type="EMBL" id="MFC4494061.1"/>
    </source>
</evidence>
<keyword evidence="2" id="KW-1185">Reference proteome</keyword>
<name>A0ABV9A577_9ACTN</name>